<keyword evidence="2" id="KW-1185">Reference proteome</keyword>
<evidence type="ECO:0000313" key="1">
    <source>
        <dbReference type="EMBL" id="GAX58346.1"/>
    </source>
</evidence>
<dbReference type="Proteomes" id="UP000217446">
    <property type="component" value="Unassembled WGS sequence"/>
</dbReference>
<dbReference type="AlphaFoldDB" id="A0A250VW76"/>
<evidence type="ECO:0000313" key="2">
    <source>
        <dbReference type="Proteomes" id="UP000217446"/>
    </source>
</evidence>
<dbReference type="EMBL" id="BDQI01000050">
    <property type="protein sequence ID" value="GAX58346.1"/>
    <property type="molecule type" value="Genomic_DNA"/>
</dbReference>
<sequence length="79" mass="8445">MLVRDGDQVLIPAPRADEIPAAWHSPDGSVLDPATGRPAADWRLATDGRLILITPTDQLSYDELAAAHAQALSEWESAA</sequence>
<comment type="caution">
    <text evidence="1">The sequence shown here is derived from an EMBL/GenBank/DDBJ whole genome shotgun (WGS) entry which is preliminary data.</text>
</comment>
<reference evidence="2" key="1">
    <citation type="submission" date="2017-05" db="EMBL/GenBank/DDBJ databases">
        <title>Streptomyces olivochromogenes NBRC 3561 whole genome shotgun sequence.</title>
        <authorList>
            <person name="Dohra H."/>
            <person name="Kodani S."/>
        </authorList>
    </citation>
    <scope>NUCLEOTIDE SEQUENCE [LARGE SCALE GENOMIC DNA]</scope>
    <source>
        <strain evidence="2">NBRC 3561</strain>
    </source>
</reference>
<proteinExistence type="predicted"/>
<protein>
    <submittedName>
        <fullName evidence="1">Uncharacterized protein</fullName>
    </submittedName>
</protein>
<organism evidence="1 2">
    <name type="scientific">Streptomyces olivochromogenes</name>
    <dbReference type="NCBI Taxonomy" id="1963"/>
    <lineage>
        <taxon>Bacteria</taxon>
        <taxon>Bacillati</taxon>
        <taxon>Actinomycetota</taxon>
        <taxon>Actinomycetes</taxon>
        <taxon>Kitasatosporales</taxon>
        <taxon>Streptomycetaceae</taxon>
        <taxon>Streptomyces</taxon>
    </lineage>
</organism>
<accession>A0A250VW76</accession>
<gene>
    <name evidence="1" type="ORF">SO3561_09919</name>
</gene>
<name>A0A250VW76_STROL</name>